<comment type="caution">
    <text evidence="1">The sequence shown here is derived from an EMBL/GenBank/DDBJ whole genome shotgun (WGS) entry which is preliminary data.</text>
</comment>
<organism evidence="1 2">
    <name type="scientific">Trichonephila clavata</name>
    <name type="common">Joro spider</name>
    <name type="synonym">Nephila clavata</name>
    <dbReference type="NCBI Taxonomy" id="2740835"/>
    <lineage>
        <taxon>Eukaryota</taxon>
        <taxon>Metazoa</taxon>
        <taxon>Ecdysozoa</taxon>
        <taxon>Arthropoda</taxon>
        <taxon>Chelicerata</taxon>
        <taxon>Arachnida</taxon>
        <taxon>Araneae</taxon>
        <taxon>Araneomorphae</taxon>
        <taxon>Entelegynae</taxon>
        <taxon>Araneoidea</taxon>
        <taxon>Nephilidae</taxon>
        <taxon>Trichonephila</taxon>
    </lineage>
</organism>
<dbReference type="EMBL" id="BMAO01002400">
    <property type="protein sequence ID" value="GFQ80449.1"/>
    <property type="molecule type" value="Genomic_DNA"/>
</dbReference>
<keyword evidence="2" id="KW-1185">Reference proteome</keyword>
<reference evidence="1" key="1">
    <citation type="submission" date="2020-07" db="EMBL/GenBank/DDBJ databases">
        <title>Multicomponent nature underlies the extraordinary mechanical properties of spider dragline silk.</title>
        <authorList>
            <person name="Kono N."/>
            <person name="Nakamura H."/>
            <person name="Mori M."/>
            <person name="Yoshida Y."/>
            <person name="Ohtoshi R."/>
            <person name="Malay A.D."/>
            <person name="Moran D.A.P."/>
            <person name="Tomita M."/>
            <person name="Numata K."/>
            <person name="Arakawa K."/>
        </authorList>
    </citation>
    <scope>NUCLEOTIDE SEQUENCE</scope>
</reference>
<name>A0A8X6KPG9_TRICU</name>
<evidence type="ECO:0000313" key="1">
    <source>
        <dbReference type="EMBL" id="GFQ80449.1"/>
    </source>
</evidence>
<gene>
    <name evidence="1" type="ORF">TNCT_539031</name>
</gene>
<protein>
    <submittedName>
        <fullName evidence="1">Uncharacterized protein</fullName>
    </submittedName>
</protein>
<evidence type="ECO:0000313" key="2">
    <source>
        <dbReference type="Proteomes" id="UP000887116"/>
    </source>
</evidence>
<dbReference type="AlphaFoldDB" id="A0A8X6KPG9"/>
<dbReference type="Proteomes" id="UP000887116">
    <property type="component" value="Unassembled WGS sequence"/>
</dbReference>
<proteinExistence type="predicted"/>
<sequence length="102" mass="12016">MYAIRWIHSGEQPSEVPRSLNDSNEDIPFDRMITKLFHSIISRLWNSYQNELKCHEDLVVDILRFQPPVRIVSASASLALSREFKPSTLDVTFYNNLRRHQE</sequence>
<accession>A0A8X6KPG9</accession>